<feature type="transmembrane region" description="Helical" evidence="2">
    <location>
        <begin position="547"/>
        <end position="569"/>
    </location>
</feature>
<feature type="compositionally biased region" description="Polar residues" evidence="1">
    <location>
        <begin position="68"/>
        <end position="82"/>
    </location>
</feature>
<accession>A0ABT9P1Z9</accession>
<feature type="transmembrane region" description="Helical" evidence="2">
    <location>
        <begin position="753"/>
        <end position="771"/>
    </location>
</feature>
<feature type="region of interest" description="Disordered" evidence="1">
    <location>
        <begin position="36"/>
        <end position="86"/>
    </location>
</feature>
<feature type="signal peptide" evidence="3">
    <location>
        <begin position="1"/>
        <end position="25"/>
    </location>
</feature>
<dbReference type="Proteomes" id="UP001235712">
    <property type="component" value="Unassembled WGS sequence"/>
</dbReference>
<evidence type="ECO:0000313" key="5">
    <source>
        <dbReference type="Proteomes" id="UP001235712"/>
    </source>
</evidence>
<feature type="compositionally biased region" description="Low complexity" evidence="1">
    <location>
        <begin position="36"/>
        <end position="51"/>
    </location>
</feature>
<keyword evidence="3" id="KW-0732">Signal</keyword>
<feature type="transmembrane region" description="Helical" evidence="2">
    <location>
        <begin position="581"/>
        <end position="602"/>
    </location>
</feature>
<feature type="transmembrane region" description="Helical" evidence="2">
    <location>
        <begin position="479"/>
        <end position="499"/>
    </location>
</feature>
<dbReference type="RefSeq" id="WP_307240885.1">
    <property type="nucleotide sequence ID" value="NZ_JAUSQZ010000001.1"/>
</dbReference>
<keyword evidence="5" id="KW-1185">Reference proteome</keyword>
<evidence type="ECO:0000256" key="1">
    <source>
        <dbReference type="SAM" id="MobiDB-lite"/>
    </source>
</evidence>
<dbReference type="InterPro" id="IPR017850">
    <property type="entry name" value="Alkaline_phosphatase_core_sf"/>
</dbReference>
<keyword evidence="2" id="KW-1133">Transmembrane helix</keyword>
<gene>
    <name evidence="4" type="ORF">J2S57_002009</name>
</gene>
<feature type="chain" id="PRO_5047139089" evidence="3">
    <location>
        <begin position="26"/>
        <end position="793"/>
    </location>
</feature>
<reference evidence="4 5" key="1">
    <citation type="submission" date="2023-07" db="EMBL/GenBank/DDBJ databases">
        <title>Sequencing the genomes of 1000 actinobacteria strains.</title>
        <authorList>
            <person name="Klenk H.-P."/>
        </authorList>
    </citation>
    <scope>NUCLEOTIDE SEQUENCE [LARGE SCALE GENOMIC DNA]</scope>
    <source>
        <strain evidence="4 5">DSM 44388</strain>
    </source>
</reference>
<keyword evidence="2" id="KW-0472">Membrane</keyword>
<dbReference type="SUPFAM" id="SSF53649">
    <property type="entry name" value="Alkaline phosphatase-like"/>
    <property type="match status" value="1"/>
</dbReference>
<name>A0ABT9P1Z9_9ACTN</name>
<feature type="region of interest" description="Disordered" evidence="1">
    <location>
        <begin position="263"/>
        <end position="290"/>
    </location>
</feature>
<protein>
    <submittedName>
        <fullName evidence="4">Uncharacterized protein</fullName>
    </submittedName>
</protein>
<feature type="transmembrane region" description="Helical" evidence="2">
    <location>
        <begin position="633"/>
        <end position="653"/>
    </location>
</feature>
<feature type="transmembrane region" description="Helical" evidence="2">
    <location>
        <begin position="729"/>
        <end position="747"/>
    </location>
</feature>
<feature type="transmembrane region" description="Helical" evidence="2">
    <location>
        <begin position="453"/>
        <end position="473"/>
    </location>
</feature>
<dbReference type="EMBL" id="JAUSQZ010000001">
    <property type="protein sequence ID" value="MDP9826260.1"/>
    <property type="molecule type" value="Genomic_DNA"/>
</dbReference>
<proteinExistence type="predicted"/>
<dbReference type="Gene3D" id="3.40.720.10">
    <property type="entry name" value="Alkaline Phosphatase, subunit A"/>
    <property type="match status" value="1"/>
</dbReference>
<sequence>MRFGLRRRWAALGVLGAVITATASAGTTTAVAATGAHRAAQTDTTTSTAATPPVRSTDPTETVAPGATTPSSSTPKVESTDTAVEGPVVLLGTGGLRWTDVGDDHPALQDLLATGSNGWLAVRSTRSTTCGVDGWLAISAGARAGDAPASPGDAVCRDPQLTVTTPGSVGSVEEWTRYADQAERDAFDARPGLLGDTLAAAGRSSAAVGPGATVALSTTEGTAPHVYPGSHSDASGIGDPTVLAADVTSALAEDPDLLAVDLGDIVDPDEPYENRPDPTGGYDRPRAEQVTDVEKSLEAVMTALPANATVIVASLADSGDRSMLRLLAASGPAPGGGSYGDSLLGSSSTRQDGLAQTTDLFPTLLSALGVKTPDAAVGSVVKPVRAGMSDTDRDRKLLDLDQAAIAVNPIVPKFFIGLVVGQMLLYAAATLILRKQPDDRTRRIQLLTWLRRVAVVFACVPAATFLANLVPWWRNDHPGLTVTGVVLLFVIPMALIANLGPWKHALLGPIGAVGGMTMAVLGTDVLTGSHLMLSSMMGLQPVVAGRFYGFGNPAFSVFSTGALLLAVALADTLVRRGRKGLAVLAIAVIGAAATIIDGMPGWGSDFGGPPAIIPAFAVLALLAYGVKISWRRALAIAAGTITVIVLLSVLDWLRGPEDRTHLGRFVQTVVDGGAWPVLRRKAEQNLRILFTSYLSWMLPFAVAFVVLVLARPVAWGVRPLQMAYDRSPVLRSGLIAFAVLVIIGFAMNDSGASIVAVSATVSLPLLIAASVRAMELAETDPPAAEVAAATARS</sequence>
<feature type="transmembrane region" description="Helical" evidence="2">
    <location>
        <begin position="414"/>
        <end position="433"/>
    </location>
</feature>
<feature type="transmembrane region" description="Helical" evidence="2">
    <location>
        <begin position="608"/>
        <end position="626"/>
    </location>
</feature>
<feature type="transmembrane region" description="Helical" evidence="2">
    <location>
        <begin position="506"/>
        <end position="527"/>
    </location>
</feature>
<evidence type="ECO:0000313" key="4">
    <source>
        <dbReference type="EMBL" id="MDP9826260.1"/>
    </source>
</evidence>
<organism evidence="4 5">
    <name type="scientific">Kineosporia succinea</name>
    <dbReference type="NCBI Taxonomy" id="84632"/>
    <lineage>
        <taxon>Bacteria</taxon>
        <taxon>Bacillati</taxon>
        <taxon>Actinomycetota</taxon>
        <taxon>Actinomycetes</taxon>
        <taxon>Kineosporiales</taxon>
        <taxon>Kineosporiaceae</taxon>
        <taxon>Kineosporia</taxon>
    </lineage>
</organism>
<evidence type="ECO:0000256" key="3">
    <source>
        <dbReference type="SAM" id="SignalP"/>
    </source>
</evidence>
<feature type="transmembrane region" description="Helical" evidence="2">
    <location>
        <begin position="696"/>
        <end position="717"/>
    </location>
</feature>
<comment type="caution">
    <text evidence="4">The sequence shown here is derived from an EMBL/GenBank/DDBJ whole genome shotgun (WGS) entry which is preliminary data.</text>
</comment>
<keyword evidence="2" id="KW-0812">Transmembrane</keyword>
<evidence type="ECO:0000256" key="2">
    <source>
        <dbReference type="SAM" id="Phobius"/>
    </source>
</evidence>